<accession>A0A0C3E7A0</accession>
<dbReference type="AlphaFoldDB" id="A0A0C3E7A0"/>
<dbReference type="STRING" id="1036808.A0A0C3E7A0"/>
<name>A0A0C3E7A0_9AGAM</name>
<reference evidence="1 2" key="1">
    <citation type="submission" date="2014-04" db="EMBL/GenBank/DDBJ databases">
        <authorList>
            <consortium name="DOE Joint Genome Institute"/>
            <person name="Kuo A."/>
            <person name="Kohler A."/>
            <person name="Nagy L.G."/>
            <person name="Floudas D."/>
            <person name="Copeland A."/>
            <person name="Barry K.W."/>
            <person name="Cichocki N."/>
            <person name="Veneault-Fourrey C."/>
            <person name="LaButti K."/>
            <person name="Lindquist E.A."/>
            <person name="Lipzen A."/>
            <person name="Lundell T."/>
            <person name="Morin E."/>
            <person name="Murat C."/>
            <person name="Sun H."/>
            <person name="Tunlid A."/>
            <person name="Henrissat B."/>
            <person name="Grigoriev I.V."/>
            <person name="Hibbett D.S."/>
            <person name="Martin F."/>
            <person name="Nordberg H.P."/>
            <person name="Cantor M.N."/>
            <person name="Hua S.X."/>
        </authorList>
    </citation>
    <scope>NUCLEOTIDE SEQUENCE [LARGE SCALE GENOMIC DNA]</scope>
    <source>
        <strain evidence="1 2">Foug A</strain>
    </source>
</reference>
<reference evidence="2" key="2">
    <citation type="submission" date="2015-01" db="EMBL/GenBank/DDBJ databases">
        <title>Evolutionary Origins and Diversification of the Mycorrhizal Mutualists.</title>
        <authorList>
            <consortium name="DOE Joint Genome Institute"/>
            <consortium name="Mycorrhizal Genomics Consortium"/>
            <person name="Kohler A."/>
            <person name="Kuo A."/>
            <person name="Nagy L.G."/>
            <person name="Floudas D."/>
            <person name="Copeland A."/>
            <person name="Barry K.W."/>
            <person name="Cichocki N."/>
            <person name="Veneault-Fourrey C."/>
            <person name="LaButti K."/>
            <person name="Lindquist E.A."/>
            <person name="Lipzen A."/>
            <person name="Lundell T."/>
            <person name="Morin E."/>
            <person name="Murat C."/>
            <person name="Riley R."/>
            <person name="Ohm R."/>
            <person name="Sun H."/>
            <person name="Tunlid A."/>
            <person name="Henrissat B."/>
            <person name="Grigoriev I.V."/>
            <person name="Hibbett D.S."/>
            <person name="Martin F."/>
        </authorList>
    </citation>
    <scope>NUCLEOTIDE SEQUENCE [LARGE SCALE GENOMIC DNA]</scope>
    <source>
        <strain evidence="2">Foug A</strain>
    </source>
</reference>
<dbReference type="EMBL" id="KN822031">
    <property type="protein sequence ID" value="KIM63896.1"/>
    <property type="molecule type" value="Genomic_DNA"/>
</dbReference>
<proteinExistence type="predicted"/>
<dbReference type="HOGENOM" id="CLU_3088618_0_0_1"/>
<dbReference type="InParanoid" id="A0A0C3E7A0"/>
<evidence type="ECO:0000313" key="2">
    <source>
        <dbReference type="Proteomes" id="UP000053989"/>
    </source>
</evidence>
<gene>
    <name evidence="1" type="ORF">SCLCIDRAFT_1213691</name>
</gene>
<protein>
    <submittedName>
        <fullName evidence="1">Uncharacterized protein</fullName>
    </submittedName>
</protein>
<organism evidence="1 2">
    <name type="scientific">Scleroderma citrinum Foug A</name>
    <dbReference type="NCBI Taxonomy" id="1036808"/>
    <lineage>
        <taxon>Eukaryota</taxon>
        <taxon>Fungi</taxon>
        <taxon>Dikarya</taxon>
        <taxon>Basidiomycota</taxon>
        <taxon>Agaricomycotina</taxon>
        <taxon>Agaricomycetes</taxon>
        <taxon>Agaricomycetidae</taxon>
        <taxon>Boletales</taxon>
        <taxon>Sclerodermatineae</taxon>
        <taxon>Sclerodermataceae</taxon>
        <taxon>Scleroderma</taxon>
    </lineage>
</organism>
<sequence>MERKIGSGRKGTVDEEEYLLKSVTKLVARWTAIQRKISGAHVALALTTSAIF</sequence>
<dbReference type="Proteomes" id="UP000053989">
    <property type="component" value="Unassembled WGS sequence"/>
</dbReference>
<keyword evidence="2" id="KW-1185">Reference proteome</keyword>
<evidence type="ECO:0000313" key="1">
    <source>
        <dbReference type="EMBL" id="KIM63896.1"/>
    </source>
</evidence>